<evidence type="ECO:0000313" key="7">
    <source>
        <dbReference type="EMBL" id="MYN06847.1"/>
    </source>
</evidence>
<dbReference type="FunFam" id="3.40.50.970:FF:000007">
    <property type="entry name" value="Acetolactate synthase"/>
    <property type="match status" value="1"/>
</dbReference>
<protein>
    <submittedName>
        <fullName evidence="7">Thiamine pyrophosphate-binding protein</fullName>
    </submittedName>
</protein>
<dbReference type="GO" id="GO:0005948">
    <property type="term" value="C:acetolactate synthase complex"/>
    <property type="evidence" value="ECO:0007669"/>
    <property type="project" value="TreeGrafter"/>
</dbReference>
<proteinExistence type="inferred from homology"/>
<dbReference type="SUPFAM" id="SSF52518">
    <property type="entry name" value="Thiamin diphosphate-binding fold (THDP-binding)"/>
    <property type="match status" value="2"/>
</dbReference>
<dbReference type="InterPro" id="IPR011766">
    <property type="entry name" value="TPP_enzyme_TPP-bd"/>
</dbReference>
<evidence type="ECO:0000259" key="6">
    <source>
        <dbReference type="Pfam" id="PF02776"/>
    </source>
</evidence>
<keyword evidence="8" id="KW-1185">Reference proteome</keyword>
<feature type="domain" description="Thiamine pyrophosphate enzyme central" evidence="4">
    <location>
        <begin position="198"/>
        <end position="333"/>
    </location>
</feature>
<evidence type="ECO:0000259" key="5">
    <source>
        <dbReference type="Pfam" id="PF02775"/>
    </source>
</evidence>
<dbReference type="Pfam" id="PF00205">
    <property type="entry name" value="TPP_enzyme_M"/>
    <property type="match status" value="1"/>
</dbReference>
<dbReference type="InterPro" id="IPR012001">
    <property type="entry name" value="Thiamin_PyroP_enz_TPP-bd_dom"/>
</dbReference>
<comment type="caution">
    <text evidence="7">The sequence shown here is derived from an EMBL/GenBank/DDBJ whole genome shotgun (WGS) entry which is preliminary data.</text>
</comment>
<feature type="domain" description="Thiamine pyrophosphate enzyme TPP-binding" evidence="5">
    <location>
        <begin position="442"/>
        <end position="573"/>
    </location>
</feature>
<dbReference type="CDD" id="cd07035">
    <property type="entry name" value="TPP_PYR_POX_like"/>
    <property type="match status" value="1"/>
</dbReference>
<reference evidence="7 8" key="1">
    <citation type="submission" date="2019-12" db="EMBL/GenBank/DDBJ databases">
        <title>Novel species isolated from a subtropical stream in China.</title>
        <authorList>
            <person name="Lu H."/>
        </authorList>
    </citation>
    <scope>NUCLEOTIDE SEQUENCE [LARGE SCALE GENOMIC DNA]</scope>
    <source>
        <strain evidence="7 8">FT127W</strain>
    </source>
</reference>
<dbReference type="InterPro" id="IPR029061">
    <property type="entry name" value="THDP-binding"/>
</dbReference>
<dbReference type="PROSITE" id="PS00187">
    <property type="entry name" value="TPP_ENZYMES"/>
    <property type="match status" value="1"/>
</dbReference>
<dbReference type="GO" id="GO:0000287">
    <property type="term" value="F:magnesium ion binding"/>
    <property type="evidence" value="ECO:0007669"/>
    <property type="project" value="InterPro"/>
</dbReference>
<dbReference type="Pfam" id="PF02775">
    <property type="entry name" value="TPP_enzyme_C"/>
    <property type="match status" value="1"/>
</dbReference>
<evidence type="ECO:0000256" key="2">
    <source>
        <dbReference type="ARBA" id="ARBA00023052"/>
    </source>
</evidence>
<dbReference type="AlphaFoldDB" id="A0A7X4HA70"/>
<evidence type="ECO:0000256" key="1">
    <source>
        <dbReference type="ARBA" id="ARBA00007812"/>
    </source>
</evidence>
<accession>A0A7X4HA70</accession>
<dbReference type="Pfam" id="PF02776">
    <property type="entry name" value="TPP_enzyme_N"/>
    <property type="match status" value="1"/>
</dbReference>
<dbReference type="GO" id="GO:0050660">
    <property type="term" value="F:flavin adenine dinucleotide binding"/>
    <property type="evidence" value="ECO:0007669"/>
    <property type="project" value="TreeGrafter"/>
</dbReference>
<organism evidence="7 8">
    <name type="scientific">Pseudoduganella aquatica</name>
    <dbReference type="NCBI Taxonomy" id="2660641"/>
    <lineage>
        <taxon>Bacteria</taxon>
        <taxon>Pseudomonadati</taxon>
        <taxon>Pseudomonadota</taxon>
        <taxon>Betaproteobacteria</taxon>
        <taxon>Burkholderiales</taxon>
        <taxon>Oxalobacteraceae</taxon>
        <taxon>Telluria group</taxon>
        <taxon>Pseudoduganella</taxon>
    </lineage>
</organism>
<evidence type="ECO:0000259" key="4">
    <source>
        <dbReference type="Pfam" id="PF00205"/>
    </source>
</evidence>
<dbReference type="SUPFAM" id="SSF52467">
    <property type="entry name" value="DHS-like NAD/FAD-binding domain"/>
    <property type="match status" value="1"/>
</dbReference>
<dbReference type="PANTHER" id="PTHR18968:SF167">
    <property type="entry name" value="ACETOLACTATE SYNTHASE LARGE SUBUNIT ILVB2-RELATED"/>
    <property type="match status" value="1"/>
</dbReference>
<sequence>MADLLVAYLEQMGVDYVFGVPGGAIEPLYDAIARNLRKGGNLSHIVARHEAGAAFMADGYARETGKIGVCVATSGPGATNMLTAVATAYGNGVPMLVISGQPALPSFGKHTLQESSCTGIDVLGMFRHCTRYNSLISHPMQLEWKLITALQHATRSPAGPVHLSVPVDVFRAPSNVRAPSYDMNSLLQPAALIDDAGIERLRALLARARNVVVLVGSGCGESIHSILQFATLKGATFVTTPDAKGLVSPQHPLYRGVFGFGGHATAEAALRDPSVDLIVAAGTSMGEWNTGGWCDSLLNNRLVHIDESEEHLARTPMARLHLRGSLGLVFDRLVSHIQRENPQDDQATAHRRAMRELSFKAWRTSDMLEAPHAYFSDAAPIKPQRLMKELGDLFPPTTRFLADAGNSIAWAAHYLQPQDRRMGERRNADGERARDLGKRRSTGGWLRLTSHFAPMGWAIGAAIGTAAGNPDVPVVCITGDGSMLMSGQELSVAVAEQQCVIFVILNDRALGMVKHGQRLGGAEQIGYELPATDFAALSRALGGRGHTIRSAKDMQALDIKGICNYPGPTLLDVYIDPEEVPPMGSRLRVLMDDGQ</sequence>
<dbReference type="PANTHER" id="PTHR18968">
    <property type="entry name" value="THIAMINE PYROPHOSPHATE ENZYMES"/>
    <property type="match status" value="1"/>
</dbReference>
<evidence type="ECO:0000256" key="3">
    <source>
        <dbReference type="RuleBase" id="RU362132"/>
    </source>
</evidence>
<dbReference type="EMBL" id="WWCU01000004">
    <property type="protein sequence ID" value="MYN06847.1"/>
    <property type="molecule type" value="Genomic_DNA"/>
</dbReference>
<feature type="domain" description="Thiamine pyrophosphate enzyme N-terminal TPP-binding" evidence="6">
    <location>
        <begin position="2"/>
        <end position="114"/>
    </location>
</feature>
<comment type="similarity">
    <text evidence="1 3">Belongs to the TPP enzyme family.</text>
</comment>
<dbReference type="GO" id="GO:0030976">
    <property type="term" value="F:thiamine pyrophosphate binding"/>
    <property type="evidence" value="ECO:0007669"/>
    <property type="project" value="InterPro"/>
</dbReference>
<name>A0A7X4HA70_9BURK</name>
<keyword evidence="2 3" id="KW-0786">Thiamine pyrophosphate</keyword>
<evidence type="ECO:0000313" key="8">
    <source>
        <dbReference type="Proteomes" id="UP000450676"/>
    </source>
</evidence>
<dbReference type="InterPro" id="IPR000399">
    <property type="entry name" value="TPP-bd_CS"/>
</dbReference>
<dbReference type="Gene3D" id="3.40.50.970">
    <property type="match status" value="2"/>
</dbReference>
<dbReference type="InterPro" id="IPR012000">
    <property type="entry name" value="Thiamin_PyroP_enz_cen_dom"/>
</dbReference>
<dbReference type="InterPro" id="IPR045229">
    <property type="entry name" value="TPP_enz"/>
</dbReference>
<dbReference type="GO" id="GO:0003984">
    <property type="term" value="F:acetolactate synthase activity"/>
    <property type="evidence" value="ECO:0007669"/>
    <property type="project" value="TreeGrafter"/>
</dbReference>
<dbReference type="InterPro" id="IPR029035">
    <property type="entry name" value="DHS-like_NAD/FAD-binding_dom"/>
</dbReference>
<gene>
    <name evidence="7" type="ORF">GTP77_05800</name>
</gene>
<dbReference type="GO" id="GO:0009097">
    <property type="term" value="P:isoleucine biosynthetic process"/>
    <property type="evidence" value="ECO:0007669"/>
    <property type="project" value="TreeGrafter"/>
</dbReference>
<dbReference type="Proteomes" id="UP000450676">
    <property type="component" value="Unassembled WGS sequence"/>
</dbReference>
<dbReference type="GO" id="GO:0009099">
    <property type="term" value="P:L-valine biosynthetic process"/>
    <property type="evidence" value="ECO:0007669"/>
    <property type="project" value="TreeGrafter"/>
</dbReference>
<dbReference type="Gene3D" id="3.40.50.1220">
    <property type="entry name" value="TPP-binding domain"/>
    <property type="match status" value="1"/>
</dbReference>